<accession>A0A7W7GN19</accession>
<dbReference type="EMBL" id="JACHNA010000001">
    <property type="protein sequence ID" value="MBB4735119.1"/>
    <property type="molecule type" value="Genomic_DNA"/>
</dbReference>
<evidence type="ECO:0000313" key="5">
    <source>
        <dbReference type="Proteomes" id="UP000540191"/>
    </source>
</evidence>
<comment type="caution">
    <text evidence="4">The sequence shown here is derived from an EMBL/GenBank/DDBJ whole genome shotgun (WGS) entry which is preliminary data.</text>
</comment>
<keyword evidence="3" id="KW-0732">Signal</keyword>
<keyword evidence="2" id="KW-1133">Transmembrane helix</keyword>
<feature type="compositionally biased region" description="Acidic residues" evidence="1">
    <location>
        <begin position="332"/>
        <end position="344"/>
    </location>
</feature>
<keyword evidence="5" id="KW-1185">Reference proteome</keyword>
<reference evidence="4 5" key="1">
    <citation type="submission" date="2020-08" db="EMBL/GenBank/DDBJ databases">
        <title>Sequencing the genomes of 1000 actinobacteria strains.</title>
        <authorList>
            <person name="Klenk H.-P."/>
        </authorList>
    </citation>
    <scope>NUCLEOTIDE SEQUENCE [LARGE SCALE GENOMIC DNA]</scope>
    <source>
        <strain evidence="4 5">DSM 23974</strain>
    </source>
</reference>
<dbReference type="RefSeq" id="WP_184241084.1">
    <property type="nucleotide sequence ID" value="NZ_JACHNA010000001.1"/>
</dbReference>
<feature type="signal peptide" evidence="3">
    <location>
        <begin position="1"/>
        <end position="37"/>
    </location>
</feature>
<feature type="transmembrane region" description="Helical" evidence="2">
    <location>
        <begin position="383"/>
        <end position="402"/>
    </location>
</feature>
<evidence type="ECO:0000313" key="4">
    <source>
        <dbReference type="EMBL" id="MBB4735119.1"/>
    </source>
</evidence>
<keyword evidence="2" id="KW-0812">Transmembrane</keyword>
<protein>
    <recommendedName>
        <fullName evidence="6">Gram-positive cocci surface proteins LPxTG domain-containing protein</fullName>
    </recommendedName>
</protein>
<feature type="chain" id="PRO_5031498461" description="Gram-positive cocci surface proteins LPxTG domain-containing protein" evidence="3">
    <location>
        <begin position="38"/>
        <end position="408"/>
    </location>
</feature>
<evidence type="ECO:0000256" key="1">
    <source>
        <dbReference type="SAM" id="MobiDB-lite"/>
    </source>
</evidence>
<feature type="compositionally biased region" description="Basic and acidic residues" evidence="1">
    <location>
        <begin position="365"/>
        <end position="378"/>
    </location>
</feature>
<evidence type="ECO:0000256" key="3">
    <source>
        <dbReference type="SAM" id="SignalP"/>
    </source>
</evidence>
<proteinExistence type="predicted"/>
<evidence type="ECO:0000256" key="2">
    <source>
        <dbReference type="SAM" id="Phobius"/>
    </source>
</evidence>
<keyword evidence="2" id="KW-0472">Membrane</keyword>
<dbReference type="AlphaFoldDB" id="A0A7W7GN19"/>
<name>A0A7W7GN19_9MICC</name>
<sequence>MTATPHRSTTRTTAARVALGLGCAGLIAGGLAAPAHATPGVGAENVYGCLIGSTAKTGVENPDGSFVSGHKVLFVLHDSASTPDAHTSDDVTVEVRADGGDWTPVEHTGGDPVGSVTTWDIEKALSGSHATVEIRVSAAGQEELSGSLDMKNAAMPLGGADCASDVVDGEEMAPVVTWAPIVMAQPRDPGRPMDGSVDFLTSPREDAVPVPDKADGKPRWMAADDVQVESNDPMKDGQGVELTSDDQGGFRDAAWYGAHTLPEETFAWVSYTGADEEGTQRTRIVIAEPTTEETLAETKDGTLAAPGIPTEYGRKTDALLWGPDGLDSGAPSEDEAPADGEQPSEEAPSQDAPADDAPEAPAEGGGHEVPEKVETGTGVEDRGLWAGGALAMAALGGAALMVRRRFTA</sequence>
<dbReference type="Proteomes" id="UP000540191">
    <property type="component" value="Unassembled WGS sequence"/>
</dbReference>
<evidence type="ECO:0008006" key="6">
    <source>
        <dbReference type="Google" id="ProtNLM"/>
    </source>
</evidence>
<organism evidence="4 5">
    <name type="scientific">Micrococcus cohnii</name>
    <dbReference type="NCBI Taxonomy" id="993416"/>
    <lineage>
        <taxon>Bacteria</taxon>
        <taxon>Bacillati</taxon>
        <taxon>Actinomycetota</taxon>
        <taxon>Actinomycetes</taxon>
        <taxon>Micrococcales</taxon>
        <taxon>Micrococcaceae</taxon>
        <taxon>Micrococcus</taxon>
    </lineage>
</organism>
<feature type="region of interest" description="Disordered" evidence="1">
    <location>
        <begin position="287"/>
        <end position="378"/>
    </location>
</feature>
<gene>
    <name evidence="4" type="ORF">HDA30_000627</name>
</gene>